<keyword evidence="5" id="KW-1185">Reference proteome</keyword>
<dbReference type="Proteomes" id="UP000789405">
    <property type="component" value="Unassembled WGS sequence"/>
</dbReference>
<evidence type="ECO:0000256" key="1">
    <source>
        <dbReference type="ARBA" id="ARBA00022448"/>
    </source>
</evidence>
<keyword evidence="1" id="KW-0813">Transport</keyword>
<dbReference type="InterPro" id="IPR050794">
    <property type="entry name" value="CPA2_transporter"/>
</dbReference>
<evidence type="ECO:0000256" key="2">
    <source>
        <dbReference type="ARBA" id="ARBA00023065"/>
    </source>
</evidence>
<dbReference type="AlphaFoldDB" id="A0A9N9I1Q4"/>
<keyword evidence="2" id="KW-0406">Ion transport</keyword>
<evidence type="ECO:0000313" key="4">
    <source>
        <dbReference type="EMBL" id="CAG8716233.1"/>
    </source>
</evidence>
<name>A0A9N9I1Q4_9GLOM</name>
<dbReference type="OrthoDB" id="2687058at2759"/>
<protein>
    <submittedName>
        <fullName evidence="4">12479_t:CDS:1</fullName>
    </submittedName>
</protein>
<feature type="region of interest" description="Disordered" evidence="3">
    <location>
        <begin position="217"/>
        <end position="248"/>
    </location>
</feature>
<proteinExistence type="predicted"/>
<dbReference type="PANTHER" id="PTHR32468">
    <property type="entry name" value="CATION/H + ANTIPORTER"/>
    <property type="match status" value="1"/>
</dbReference>
<dbReference type="GO" id="GO:0006811">
    <property type="term" value="P:monoatomic ion transport"/>
    <property type="evidence" value="ECO:0007669"/>
    <property type="project" value="UniProtKB-KW"/>
</dbReference>
<reference evidence="4" key="1">
    <citation type="submission" date="2021-06" db="EMBL/GenBank/DDBJ databases">
        <authorList>
            <person name="Kallberg Y."/>
            <person name="Tangrot J."/>
            <person name="Rosling A."/>
        </authorList>
    </citation>
    <scope>NUCLEOTIDE SEQUENCE</scope>
    <source>
        <strain evidence="4">MA453B</strain>
    </source>
</reference>
<accession>A0A9N9I1Q4</accession>
<feature type="compositionally biased region" description="Low complexity" evidence="3">
    <location>
        <begin position="219"/>
        <end position="233"/>
    </location>
</feature>
<dbReference type="EMBL" id="CAJVPY010010175">
    <property type="protein sequence ID" value="CAG8716233.1"/>
    <property type="molecule type" value="Genomic_DNA"/>
</dbReference>
<dbReference type="PANTHER" id="PTHR32468:SF0">
    <property type="entry name" value="K(+)_H(+) ANTIPORTER 1"/>
    <property type="match status" value="1"/>
</dbReference>
<gene>
    <name evidence="4" type="ORF">DERYTH_LOCUS13959</name>
</gene>
<evidence type="ECO:0000313" key="5">
    <source>
        <dbReference type="Proteomes" id="UP000789405"/>
    </source>
</evidence>
<organism evidence="4 5">
    <name type="scientific">Dentiscutata erythropus</name>
    <dbReference type="NCBI Taxonomy" id="1348616"/>
    <lineage>
        <taxon>Eukaryota</taxon>
        <taxon>Fungi</taxon>
        <taxon>Fungi incertae sedis</taxon>
        <taxon>Mucoromycota</taxon>
        <taxon>Glomeromycotina</taxon>
        <taxon>Glomeromycetes</taxon>
        <taxon>Diversisporales</taxon>
        <taxon>Gigasporaceae</taxon>
        <taxon>Dentiscutata</taxon>
    </lineage>
</organism>
<evidence type="ECO:0000256" key="3">
    <source>
        <dbReference type="SAM" id="MobiDB-lite"/>
    </source>
</evidence>
<comment type="caution">
    <text evidence="4">The sequence shown here is derived from an EMBL/GenBank/DDBJ whole genome shotgun (WGS) entry which is preliminary data.</text>
</comment>
<sequence length="377" mass="41861">MTVHALRLVELTQRISAVMKFNETEETLLHDPIMNVFRMFGQLNFVDIKANLTVVAFHDFVKEVVENTRKTSSDLVIIPWDGAGAVMNDDSFEEIIGPRGRLFKGRERKETSPQISAFVQGVFNEVHANVGSFVDRGFGVKSSQQGSTPNLSVHVFLPFFGSIDDREALIFVVRLLEHPHITVSVVRVRTQDDHNTDIQEGIQEGLQDRIETIQESITDSVDNNENSNADNSNKAPMRPPMVHTKSSSSVQVLTQGDKREPESIDSALLAHYFSLKNGILCNNDRISYTEVVTTTPLATAIGIANEKANNGKDLIVLGRRRTAPAIYRKEFMSMGKSYGNETRKCLGIVAEAFMISEVEASILVIQGKNGVRKTVAI</sequence>